<dbReference type="OrthoDB" id="237364at2"/>
<dbReference type="Pfam" id="PF14072">
    <property type="entry name" value="DndB"/>
    <property type="match status" value="1"/>
</dbReference>
<dbReference type="NCBIfam" id="TIGR03187">
    <property type="entry name" value="DGQHR"/>
    <property type="match status" value="1"/>
</dbReference>
<keyword evidence="2" id="KW-1185">Reference proteome</keyword>
<sequence length="361" mass="40871">MNTPQLLRFDVLVPRQSDGLPVFTFAARAKDVERFARIERAGRDDAGTLRGFQRPQIASHIREIRDYLEKPNAILPNPIIVAFTKSATLEMTNKEGRHGHLTVDVSNGAPGWIVDGQQRFTALNEIPDRDFEVLVSGFICDCLEELQKQFILINNTRPLPKALVYELLPQVSDLPPRMSNRSQAALMTEALNYREGSALRGMIRQQTNPKGVIRDTVLQRVLMNSLSDGALRLYADDNNLLLERGVNLISEYFHAVRYVFAEDWEDKTPKSSRLLHGAGIIAMGYVMEALHISTGAEDRDSFAQGLRHLKGRTAWSSGEWVFGNERRRWNGLQNVPADVRQLSLHLVQELRRALPRNPEVL</sequence>
<accession>A0A2S3UXZ7</accession>
<dbReference type="NCBIfam" id="NF041060">
    <property type="entry name" value="DpdB"/>
    <property type="match status" value="1"/>
</dbReference>
<reference evidence="1 2" key="1">
    <citation type="submission" date="2018-01" db="EMBL/GenBank/DDBJ databases">
        <title>Genomic Encyclopedia of Archaeal and Bacterial Type Strains, Phase II (KMG-II): from individual species to whole genera.</title>
        <authorList>
            <person name="Goeker M."/>
        </authorList>
    </citation>
    <scope>NUCLEOTIDE SEQUENCE [LARGE SCALE GENOMIC DNA]</scope>
    <source>
        <strain evidence="1 2">DSM 17023</strain>
    </source>
</reference>
<evidence type="ECO:0000313" key="2">
    <source>
        <dbReference type="Proteomes" id="UP000236959"/>
    </source>
</evidence>
<name>A0A2S3UXZ7_9HYPH</name>
<protein>
    <submittedName>
        <fullName evidence="1">DGQHR domain-containing protein</fullName>
    </submittedName>
</protein>
<dbReference type="InterPro" id="IPR017601">
    <property type="entry name" value="DGQHR-contain_dom"/>
</dbReference>
<dbReference type="AlphaFoldDB" id="A0A2S3UXZ7"/>
<dbReference type="InterPro" id="IPR017642">
    <property type="entry name" value="DNA_S_mod_DndB"/>
</dbReference>
<dbReference type="CDD" id="cd16413">
    <property type="entry name" value="DGQHR_domain"/>
    <property type="match status" value="1"/>
</dbReference>
<organism evidence="1 2">
    <name type="scientific">Roseibium marinum</name>
    <dbReference type="NCBI Taxonomy" id="281252"/>
    <lineage>
        <taxon>Bacteria</taxon>
        <taxon>Pseudomonadati</taxon>
        <taxon>Pseudomonadota</taxon>
        <taxon>Alphaproteobacteria</taxon>
        <taxon>Hyphomicrobiales</taxon>
        <taxon>Stappiaceae</taxon>
        <taxon>Roseibium</taxon>
    </lineage>
</organism>
<gene>
    <name evidence="1" type="ORF">CLV41_1024</name>
</gene>
<comment type="caution">
    <text evidence="1">The sequence shown here is derived from an EMBL/GenBank/DDBJ whole genome shotgun (WGS) entry which is preliminary data.</text>
</comment>
<proteinExistence type="predicted"/>
<dbReference type="RefSeq" id="WP_103221610.1">
    <property type="nucleotide sequence ID" value="NZ_PPCN01000002.1"/>
</dbReference>
<dbReference type="EMBL" id="PPCN01000002">
    <property type="protein sequence ID" value="POF32602.1"/>
    <property type="molecule type" value="Genomic_DNA"/>
</dbReference>
<evidence type="ECO:0000313" key="1">
    <source>
        <dbReference type="EMBL" id="POF32602.1"/>
    </source>
</evidence>
<dbReference type="Proteomes" id="UP000236959">
    <property type="component" value="Unassembled WGS sequence"/>
</dbReference>